<dbReference type="InterPro" id="IPR001640">
    <property type="entry name" value="Lgt"/>
</dbReference>
<evidence type="ECO:0000256" key="6">
    <source>
        <dbReference type="ARBA" id="ARBA00023136"/>
    </source>
</evidence>
<feature type="transmembrane region" description="Helical" evidence="7">
    <location>
        <begin position="62"/>
        <end position="82"/>
    </location>
</feature>
<sequence length="266" mass="30327">MLISQGFVKFHNIDPVLFSIGPVSIRWYGLMYLIGFIFAIQFANYRARRSDNDWTRNEVSDLLFPCFFGGVFGGRIGYVLFYNFDLFWKDPLHLFKVWMGGMSFHGGLVGVISVIFWYAKKNERSFFDVADFIAPLVPFGLGAGRIGNFINGELWGRVTHVPWAVIFPNAGPFFRHPSQLYEFVLEGIVLFLVLHYFVKKLPPPGLISGLFLAGYGILRFFVEYFREPDSHLGLLGGFISMGQVLSLPMVVSGVLVILCSYRFQRQ</sequence>
<dbReference type="PANTHER" id="PTHR30589:SF0">
    <property type="entry name" value="PHOSPHATIDYLGLYCEROL--PROLIPOPROTEIN DIACYLGLYCERYL TRANSFERASE"/>
    <property type="match status" value="1"/>
</dbReference>
<dbReference type="UniPathway" id="UPA00664"/>
<keyword evidence="4 7" id="KW-0812">Transmembrane</keyword>
<keyword evidence="8" id="KW-0449">Lipoprotein</keyword>
<evidence type="ECO:0000256" key="7">
    <source>
        <dbReference type="HAMAP-Rule" id="MF_01147"/>
    </source>
</evidence>
<dbReference type="GO" id="GO:0008961">
    <property type="term" value="F:phosphatidylglycerol-prolipoprotein diacylglyceryl transferase activity"/>
    <property type="evidence" value="ECO:0007669"/>
    <property type="project" value="UniProtKB-UniRule"/>
</dbReference>
<feature type="transmembrane region" description="Helical" evidence="7">
    <location>
        <begin position="25"/>
        <end position="42"/>
    </location>
</feature>
<proteinExistence type="inferred from homology"/>
<evidence type="ECO:0000313" key="8">
    <source>
        <dbReference type="EMBL" id="KEY91017.1"/>
    </source>
</evidence>
<keyword evidence="6 7" id="KW-0472">Membrane</keyword>
<keyword evidence="3 7" id="KW-0808">Transferase</keyword>
<dbReference type="eggNOG" id="COG0682">
    <property type="taxonomic scope" value="Bacteria"/>
</dbReference>
<dbReference type="AlphaFoldDB" id="A0A084CMI8"/>
<dbReference type="HAMAP" id="MF_01147">
    <property type="entry name" value="Lgt"/>
    <property type="match status" value="1"/>
</dbReference>
<comment type="subcellular location">
    <subcellularLocation>
        <location evidence="7">Cell membrane</location>
        <topology evidence="7">Multi-pass membrane protein</topology>
    </subcellularLocation>
</comment>
<evidence type="ECO:0000256" key="5">
    <source>
        <dbReference type="ARBA" id="ARBA00022989"/>
    </source>
</evidence>
<dbReference type="PROSITE" id="PS01311">
    <property type="entry name" value="LGT"/>
    <property type="match status" value="1"/>
</dbReference>
<comment type="similarity">
    <text evidence="1 7">Belongs to the Lgt family.</text>
</comment>
<evidence type="ECO:0000256" key="4">
    <source>
        <dbReference type="ARBA" id="ARBA00022692"/>
    </source>
</evidence>
<feature type="transmembrane region" description="Helical" evidence="7">
    <location>
        <begin position="180"/>
        <end position="198"/>
    </location>
</feature>
<dbReference type="EMBL" id="JGVK01000028">
    <property type="protein sequence ID" value="KEY91017.1"/>
    <property type="molecule type" value="Genomic_DNA"/>
</dbReference>
<feature type="transmembrane region" description="Helical" evidence="7">
    <location>
        <begin position="102"/>
        <end position="119"/>
    </location>
</feature>
<comment type="pathway">
    <text evidence="7">Protein modification; lipoprotein biosynthesis (diacylglyceryl transfer).</text>
</comment>
<evidence type="ECO:0000256" key="1">
    <source>
        <dbReference type="ARBA" id="ARBA00007150"/>
    </source>
</evidence>
<dbReference type="STRING" id="1179155.CF67_05021"/>
<evidence type="ECO:0000256" key="3">
    <source>
        <dbReference type="ARBA" id="ARBA00022679"/>
    </source>
</evidence>
<accession>A0A084CMI8</accession>
<feature type="transmembrane region" description="Helical" evidence="7">
    <location>
        <begin position="126"/>
        <end position="146"/>
    </location>
</feature>
<evidence type="ECO:0000256" key="2">
    <source>
        <dbReference type="ARBA" id="ARBA00022475"/>
    </source>
</evidence>
<gene>
    <name evidence="7 8" type="primary">lgt</name>
    <name evidence="8" type="ORF">CF67_05021</name>
</gene>
<protein>
    <recommendedName>
        <fullName evidence="7">Phosphatidylglycerol--prolipoprotein diacylglyceryl transferase</fullName>
        <ecNumber evidence="7">2.5.1.145</ecNumber>
    </recommendedName>
</protein>
<organism evidence="8 9">
    <name type="scientific">Candidatus Photodesmus blepharonis</name>
    <dbReference type="NCBI Taxonomy" id="1179155"/>
    <lineage>
        <taxon>Bacteria</taxon>
        <taxon>Pseudomonadati</taxon>
        <taxon>Pseudomonadota</taxon>
        <taxon>Gammaproteobacteria</taxon>
        <taxon>Vibrionales</taxon>
        <taxon>Vibrionaceae</taxon>
        <taxon>Candidatus Photodesmus</taxon>
    </lineage>
</organism>
<dbReference type="EC" id="2.5.1.145" evidence="7"/>
<dbReference type="GO" id="GO:0042158">
    <property type="term" value="P:lipoprotein biosynthetic process"/>
    <property type="evidence" value="ECO:0007669"/>
    <property type="project" value="UniProtKB-UniRule"/>
</dbReference>
<feature type="binding site" evidence="7">
    <location>
        <position position="145"/>
    </location>
    <ligand>
        <name>a 1,2-diacyl-sn-glycero-3-phospho-(1'-sn-glycerol)</name>
        <dbReference type="ChEBI" id="CHEBI:64716"/>
    </ligand>
</feature>
<evidence type="ECO:0000313" key="9">
    <source>
        <dbReference type="Proteomes" id="UP000053784"/>
    </source>
</evidence>
<keyword evidence="5 7" id="KW-1133">Transmembrane helix</keyword>
<reference evidence="8 9" key="1">
    <citation type="submission" date="2014-03" db="EMBL/GenBank/DDBJ databases">
        <title>Selection and divergence in the genomes of co-occurring obligate luminous symbionts with specific hosts.</title>
        <authorList>
            <person name="Hendry T.A."/>
            <person name="de Wet J.R."/>
            <person name="Dunlap P.V."/>
        </authorList>
    </citation>
    <scope>NUCLEOTIDE SEQUENCE [LARGE SCALE GENOMIC DNA]</scope>
    <source>
        <strain evidence="8 9">Ppalp.1</strain>
    </source>
</reference>
<comment type="catalytic activity">
    <reaction evidence="7">
        <text>L-cysteinyl-[prolipoprotein] + a 1,2-diacyl-sn-glycero-3-phospho-(1'-sn-glycerol) = an S-1,2-diacyl-sn-glyceryl-L-cysteinyl-[prolipoprotein] + sn-glycerol 1-phosphate + H(+)</text>
        <dbReference type="Rhea" id="RHEA:56712"/>
        <dbReference type="Rhea" id="RHEA-COMP:14679"/>
        <dbReference type="Rhea" id="RHEA-COMP:14680"/>
        <dbReference type="ChEBI" id="CHEBI:15378"/>
        <dbReference type="ChEBI" id="CHEBI:29950"/>
        <dbReference type="ChEBI" id="CHEBI:57685"/>
        <dbReference type="ChEBI" id="CHEBI:64716"/>
        <dbReference type="ChEBI" id="CHEBI:140658"/>
        <dbReference type="EC" id="2.5.1.145"/>
    </reaction>
</comment>
<feature type="transmembrane region" description="Helical" evidence="7">
    <location>
        <begin position="234"/>
        <end position="261"/>
    </location>
</feature>
<dbReference type="Pfam" id="PF01790">
    <property type="entry name" value="LGT"/>
    <property type="match status" value="1"/>
</dbReference>
<dbReference type="NCBIfam" id="TIGR00544">
    <property type="entry name" value="lgt"/>
    <property type="match status" value="1"/>
</dbReference>
<keyword evidence="2 7" id="KW-1003">Cell membrane</keyword>
<keyword evidence="9" id="KW-1185">Reference proteome</keyword>
<comment type="function">
    <text evidence="7">Catalyzes the transfer of the diacylglyceryl group from phosphatidylglycerol to the sulfhydryl group of the N-terminal cysteine of a prolipoprotein, the first step in the formation of mature lipoproteins.</text>
</comment>
<feature type="transmembrane region" description="Helical" evidence="7">
    <location>
        <begin position="205"/>
        <end position="222"/>
    </location>
</feature>
<name>A0A084CMI8_9GAMM</name>
<dbReference type="GO" id="GO:0005886">
    <property type="term" value="C:plasma membrane"/>
    <property type="evidence" value="ECO:0007669"/>
    <property type="project" value="UniProtKB-SubCell"/>
</dbReference>
<dbReference type="Proteomes" id="UP000053784">
    <property type="component" value="Unassembled WGS sequence"/>
</dbReference>
<comment type="caution">
    <text evidence="8">The sequence shown here is derived from an EMBL/GenBank/DDBJ whole genome shotgun (WGS) entry which is preliminary data.</text>
</comment>
<dbReference type="PANTHER" id="PTHR30589">
    <property type="entry name" value="PROLIPOPROTEIN DIACYLGLYCERYL TRANSFERASE"/>
    <property type="match status" value="1"/>
</dbReference>